<evidence type="ECO:0000313" key="6">
    <source>
        <dbReference type="Proteomes" id="UP000033740"/>
    </source>
</evidence>
<gene>
    <name evidence="5" type="ORF">RS86_01673</name>
</gene>
<dbReference type="InterPro" id="IPR008920">
    <property type="entry name" value="TF_FadR/GntR_C"/>
</dbReference>
<dbReference type="STRING" id="582680.RS86_01673"/>
<dbReference type="Gene3D" id="1.20.120.530">
    <property type="entry name" value="GntR ligand-binding domain-like"/>
    <property type="match status" value="1"/>
</dbReference>
<dbReference type="PRINTS" id="PR00035">
    <property type="entry name" value="HTHGNTR"/>
</dbReference>
<dbReference type="InterPro" id="IPR036388">
    <property type="entry name" value="WH-like_DNA-bd_sf"/>
</dbReference>
<comment type="caution">
    <text evidence="5">The sequence shown here is derived from an EMBL/GenBank/DDBJ whole genome shotgun (WGS) entry which is preliminary data.</text>
</comment>
<dbReference type="PANTHER" id="PTHR43537">
    <property type="entry name" value="TRANSCRIPTIONAL REGULATOR, GNTR FAMILY"/>
    <property type="match status" value="1"/>
</dbReference>
<evidence type="ECO:0000313" key="5">
    <source>
        <dbReference type="EMBL" id="KJL33452.1"/>
    </source>
</evidence>
<sequence length="218" mass="23962">MAIERKNLRSQVREELLARMRTGNVRPGEGINEVQLAAELGVSRTPLREALIALESEGQISSENGKGFRFVPLSAGEFEDLAPVMATLESLALELSPVEELKTVGARLVELAEAFTDEHVEHSLVMTKDDEWHTVMLSVCPNRRLLDVIESVRGSFHRYEALLVAEDVKIDRVAAEHAAIAHALAAGDVPAAIEALKVNWLHGMRRILDNSSSAYFSA</sequence>
<dbReference type="RefSeq" id="WP_052680163.1">
    <property type="nucleotide sequence ID" value="NZ_JYIX01000033.1"/>
</dbReference>
<reference evidence="5 6" key="1">
    <citation type="submission" date="2015-02" db="EMBL/GenBank/DDBJ databases">
        <title>Draft genome sequences of ten Microbacterium spp. with emphasis on heavy metal contaminated environments.</title>
        <authorList>
            <person name="Corretto E."/>
        </authorList>
    </citation>
    <scope>NUCLEOTIDE SEQUENCE [LARGE SCALE GENOMIC DNA]</scope>
    <source>
        <strain evidence="5 6">ARN176</strain>
    </source>
</reference>
<keyword evidence="3" id="KW-0804">Transcription</keyword>
<dbReference type="GO" id="GO:0003700">
    <property type="term" value="F:DNA-binding transcription factor activity"/>
    <property type="evidence" value="ECO:0007669"/>
    <property type="project" value="InterPro"/>
</dbReference>
<dbReference type="SUPFAM" id="SSF48008">
    <property type="entry name" value="GntR ligand-binding domain-like"/>
    <property type="match status" value="1"/>
</dbReference>
<dbReference type="GO" id="GO:0003677">
    <property type="term" value="F:DNA binding"/>
    <property type="evidence" value="ECO:0007669"/>
    <property type="project" value="UniProtKB-KW"/>
</dbReference>
<name>A0A0F0LJR9_9MICO</name>
<protein>
    <submittedName>
        <fullName evidence="5">DNA-binding transcriptional repressor LldR</fullName>
    </submittedName>
</protein>
<dbReference type="SMART" id="SM00345">
    <property type="entry name" value="HTH_GNTR"/>
    <property type="match status" value="1"/>
</dbReference>
<accession>A0A0F0LJR9</accession>
<evidence type="ECO:0000256" key="3">
    <source>
        <dbReference type="ARBA" id="ARBA00023163"/>
    </source>
</evidence>
<dbReference type="Proteomes" id="UP000033740">
    <property type="component" value="Unassembled WGS sequence"/>
</dbReference>
<keyword evidence="2 5" id="KW-0238">DNA-binding</keyword>
<dbReference type="AlphaFoldDB" id="A0A0F0LJR9"/>
<evidence type="ECO:0000256" key="1">
    <source>
        <dbReference type="ARBA" id="ARBA00023015"/>
    </source>
</evidence>
<evidence type="ECO:0000259" key="4">
    <source>
        <dbReference type="PROSITE" id="PS50949"/>
    </source>
</evidence>
<dbReference type="PANTHER" id="PTHR43537:SF24">
    <property type="entry name" value="GLUCONATE OPERON TRANSCRIPTIONAL REPRESSOR"/>
    <property type="match status" value="1"/>
</dbReference>
<dbReference type="SUPFAM" id="SSF46785">
    <property type="entry name" value="Winged helix' DNA-binding domain"/>
    <property type="match status" value="1"/>
</dbReference>
<proteinExistence type="predicted"/>
<dbReference type="InterPro" id="IPR011711">
    <property type="entry name" value="GntR_C"/>
</dbReference>
<dbReference type="CDD" id="cd07377">
    <property type="entry name" value="WHTH_GntR"/>
    <property type="match status" value="1"/>
</dbReference>
<organism evidence="5 6">
    <name type="scientific">Microbacterium azadirachtae</name>
    <dbReference type="NCBI Taxonomy" id="582680"/>
    <lineage>
        <taxon>Bacteria</taxon>
        <taxon>Bacillati</taxon>
        <taxon>Actinomycetota</taxon>
        <taxon>Actinomycetes</taxon>
        <taxon>Micrococcales</taxon>
        <taxon>Microbacteriaceae</taxon>
        <taxon>Microbacterium</taxon>
    </lineage>
</organism>
<dbReference type="InterPro" id="IPR000524">
    <property type="entry name" value="Tscrpt_reg_HTH_GntR"/>
</dbReference>
<keyword evidence="1" id="KW-0805">Transcription regulation</keyword>
<dbReference type="Pfam" id="PF07729">
    <property type="entry name" value="FCD"/>
    <property type="match status" value="1"/>
</dbReference>
<dbReference type="EMBL" id="JYIX01000033">
    <property type="protein sequence ID" value="KJL33452.1"/>
    <property type="molecule type" value="Genomic_DNA"/>
</dbReference>
<dbReference type="Pfam" id="PF00392">
    <property type="entry name" value="GntR"/>
    <property type="match status" value="1"/>
</dbReference>
<dbReference type="PROSITE" id="PS50949">
    <property type="entry name" value="HTH_GNTR"/>
    <property type="match status" value="1"/>
</dbReference>
<dbReference type="InterPro" id="IPR036390">
    <property type="entry name" value="WH_DNA-bd_sf"/>
</dbReference>
<dbReference type="PATRIC" id="fig|582680.6.peg.1729"/>
<dbReference type="Gene3D" id="1.10.10.10">
    <property type="entry name" value="Winged helix-like DNA-binding domain superfamily/Winged helix DNA-binding domain"/>
    <property type="match status" value="1"/>
</dbReference>
<keyword evidence="6" id="KW-1185">Reference proteome</keyword>
<evidence type="ECO:0000256" key="2">
    <source>
        <dbReference type="ARBA" id="ARBA00023125"/>
    </source>
</evidence>
<feature type="domain" description="HTH gntR-type" evidence="4">
    <location>
        <begin position="6"/>
        <end position="73"/>
    </location>
</feature>